<dbReference type="EnsemblMetazoa" id="Aqu2.1.02573_001">
    <property type="protein sequence ID" value="Aqu2.1.02573_001"/>
    <property type="gene ID" value="Aqu2.1.02573"/>
</dbReference>
<sequence length="287" mass="31555">YGVNVIRDSMHSVFIELISVPSPHCEKKLFVKDKSDGSVLVDDEILSVDYKNITLKPHKKYRLSTEVKNLRGKVEDTEYTDISTYNVQDVLVSTYTNGSVSVQCVFVPGSRPDGCYVTFTHTVTGKNDSLTLTGSDDSTLIALPTDGVYDVYVYDIVNRLLYGPAVQLTITATGTTSSTTVSPSEPSDNTELPTRIIVGSVVFFVIIILLTIVFVVFLWNNRTQFLKPVKDCLDSCKSPQHSTNQSDAGQLVMATTSNQSSYQGLGQQESTIQGSSEVKFILLSSYQ</sequence>
<organism evidence="2">
    <name type="scientific">Amphimedon queenslandica</name>
    <name type="common">Sponge</name>
    <dbReference type="NCBI Taxonomy" id="400682"/>
    <lineage>
        <taxon>Eukaryota</taxon>
        <taxon>Metazoa</taxon>
        <taxon>Porifera</taxon>
        <taxon>Demospongiae</taxon>
        <taxon>Heteroscleromorpha</taxon>
        <taxon>Haplosclerida</taxon>
        <taxon>Niphatidae</taxon>
        <taxon>Amphimedon</taxon>
    </lineage>
</organism>
<evidence type="ECO:0000256" key="1">
    <source>
        <dbReference type="SAM" id="Phobius"/>
    </source>
</evidence>
<dbReference type="AlphaFoldDB" id="A0A1X7SKI3"/>
<keyword evidence="1" id="KW-1133">Transmembrane helix</keyword>
<keyword evidence="1" id="KW-0812">Transmembrane</keyword>
<reference evidence="2" key="1">
    <citation type="submission" date="2017-05" db="UniProtKB">
        <authorList>
            <consortium name="EnsemblMetazoa"/>
        </authorList>
    </citation>
    <scope>IDENTIFICATION</scope>
</reference>
<name>A0A1X7SKI3_AMPQE</name>
<keyword evidence="1" id="KW-0472">Membrane</keyword>
<protein>
    <submittedName>
        <fullName evidence="2">Uncharacterized protein</fullName>
    </submittedName>
</protein>
<evidence type="ECO:0000313" key="2">
    <source>
        <dbReference type="EnsemblMetazoa" id="Aqu2.1.02573_001"/>
    </source>
</evidence>
<feature type="transmembrane region" description="Helical" evidence="1">
    <location>
        <begin position="196"/>
        <end position="219"/>
    </location>
</feature>
<dbReference type="InParanoid" id="A0A1X7SKI3"/>
<proteinExistence type="predicted"/>
<accession>A0A1X7SKI3</accession>